<dbReference type="RefSeq" id="WP_075057973.1">
    <property type="nucleotide sequence ID" value="NZ_CP012357.1"/>
</dbReference>
<gene>
    <name evidence="3" type="ORF">SLITO_v1c02150</name>
</gene>
<dbReference type="STRING" id="216942.SLITO_v1c02150"/>
<feature type="domain" description="Lipoyl-binding" evidence="2">
    <location>
        <begin position="14"/>
        <end position="72"/>
    </location>
</feature>
<dbReference type="Pfam" id="PF00364">
    <property type="entry name" value="Biotin_lipoyl"/>
    <property type="match status" value="1"/>
</dbReference>
<evidence type="ECO:0000313" key="3">
    <source>
        <dbReference type="EMBL" id="AKX33876.1"/>
    </source>
</evidence>
<keyword evidence="1" id="KW-0175">Coiled coil</keyword>
<dbReference type="Gene3D" id="2.40.50.100">
    <property type="match status" value="1"/>
</dbReference>
<sequence length="479" mass="55759">MERIFFNNNKNLKGIVDEVFVKEGQPVKVGDVLTTISTQLEKVNVISPIDGVIKNVYIIDSLIVSCNDTLFEVVTHNELLELTKEPNNINDTLREGLDEFNYFDNFDNVESDPIVDSLEKKLDQETQIAPNNLNDKIIFNNHTLPRTEINVSKKEHDLLNKNLVQINDSITQELSFFTNNTSLEMENNVFKEETKTFIPKFNQENIIKEEIKKDLEKEKEKFNDLLDSKRLSNSINEKNNYFEKKDIIDTKVEKDLSTLNDFNQDKKTNSEINGSLYKEKEINIKKDNLQSEKVEFLNTNSSINLSLNINQLLNLQDILYKPSFEKNIEIKTSTLLIKALAMSLDSLNFYENKDEKNITIIKKTNTDFFKKTFSHINYNLNIFDIQNIFNNSNLSYKKTDFVIYDFIEYRNVISSFNIYDESIFSISLNNINQLINNDGTMYNNLNLNISYNNKFVSIDKTLKFIDVLTNLIENPGYLI</sequence>
<evidence type="ECO:0000313" key="4">
    <source>
        <dbReference type="Proteomes" id="UP000067476"/>
    </source>
</evidence>
<feature type="coiled-coil region" evidence="1">
    <location>
        <begin position="201"/>
        <end position="232"/>
    </location>
</feature>
<accession>A0A0K1W111</accession>
<dbReference type="KEGG" id="sll:SLITO_v1c02150"/>
<dbReference type="InterPro" id="IPR011053">
    <property type="entry name" value="Single_hybrid_motif"/>
</dbReference>
<proteinExistence type="predicted"/>
<evidence type="ECO:0000259" key="2">
    <source>
        <dbReference type="Pfam" id="PF00364"/>
    </source>
</evidence>
<dbReference type="InterPro" id="IPR000089">
    <property type="entry name" value="Biotin_lipoyl"/>
</dbReference>
<dbReference type="PATRIC" id="fig|216942.3.peg.215"/>
<reference evidence="3 4" key="1">
    <citation type="journal article" date="2015" name="Genome Announc.">
        <title>Complete Genome Sequence of Spiroplasma litorale TN-1T (DSM 21781), a Bacterium Isolated from a Green-Eyed Horsefly (Tabanus nigrovittatus).</title>
        <authorList>
            <person name="Lo W.S."/>
            <person name="Lai Y.C."/>
            <person name="Lien Y.W."/>
            <person name="Wang T.H."/>
            <person name="Kuo C.H."/>
        </authorList>
    </citation>
    <scope>NUCLEOTIDE SEQUENCE [LARGE SCALE GENOMIC DNA]</scope>
    <source>
        <strain evidence="3 4">TN-1</strain>
    </source>
</reference>
<evidence type="ECO:0000256" key="1">
    <source>
        <dbReference type="SAM" id="Coils"/>
    </source>
</evidence>
<keyword evidence="4" id="KW-1185">Reference proteome</keyword>
<organism evidence="3 4">
    <name type="scientific">Spiroplasma litorale</name>
    <dbReference type="NCBI Taxonomy" id="216942"/>
    <lineage>
        <taxon>Bacteria</taxon>
        <taxon>Bacillati</taxon>
        <taxon>Mycoplasmatota</taxon>
        <taxon>Mollicutes</taxon>
        <taxon>Entomoplasmatales</taxon>
        <taxon>Spiroplasmataceae</taxon>
        <taxon>Spiroplasma</taxon>
    </lineage>
</organism>
<name>A0A0K1W111_9MOLU</name>
<dbReference type="EMBL" id="CP012357">
    <property type="protein sequence ID" value="AKX33876.1"/>
    <property type="molecule type" value="Genomic_DNA"/>
</dbReference>
<protein>
    <recommendedName>
        <fullName evidence="2">Lipoyl-binding domain-containing protein</fullName>
    </recommendedName>
</protein>
<dbReference type="OrthoDB" id="387237at2"/>
<dbReference type="SUPFAM" id="SSF51230">
    <property type="entry name" value="Single hybrid motif"/>
    <property type="match status" value="1"/>
</dbReference>
<dbReference type="Proteomes" id="UP000067476">
    <property type="component" value="Chromosome"/>
</dbReference>
<dbReference type="AlphaFoldDB" id="A0A0K1W111"/>